<dbReference type="EMBL" id="AYKW01000034">
    <property type="protein sequence ID" value="PIL27808.1"/>
    <property type="molecule type" value="Genomic_DNA"/>
</dbReference>
<keyword evidence="5" id="KW-0547">Nucleotide-binding</keyword>
<organism evidence="12 13">
    <name type="scientific">Ganoderma sinense ZZ0214-1</name>
    <dbReference type="NCBI Taxonomy" id="1077348"/>
    <lineage>
        <taxon>Eukaryota</taxon>
        <taxon>Fungi</taxon>
        <taxon>Dikarya</taxon>
        <taxon>Basidiomycota</taxon>
        <taxon>Agaricomycotina</taxon>
        <taxon>Agaricomycetes</taxon>
        <taxon>Polyporales</taxon>
        <taxon>Polyporaceae</taxon>
        <taxon>Ganoderma</taxon>
    </lineage>
</organism>
<gene>
    <name evidence="12" type="ORF">GSI_10962</name>
</gene>
<dbReference type="PANTHER" id="PTHR45418">
    <property type="entry name" value="CANCER/TESTIS ANTIGEN 55"/>
    <property type="match status" value="1"/>
</dbReference>
<dbReference type="CDD" id="cd18038">
    <property type="entry name" value="DEXXQc_Helz-like"/>
    <property type="match status" value="1"/>
</dbReference>
<evidence type="ECO:0000256" key="4">
    <source>
        <dbReference type="ARBA" id="ARBA00022490"/>
    </source>
</evidence>
<accession>A0A2G8S2N6</accession>
<dbReference type="InterPro" id="IPR027417">
    <property type="entry name" value="P-loop_NTPase"/>
</dbReference>
<dbReference type="Pfam" id="PF13086">
    <property type="entry name" value="AAA_11"/>
    <property type="match status" value="2"/>
</dbReference>
<name>A0A2G8S2N6_9APHY</name>
<dbReference type="SMART" id="SM00451">
    <property type="entry name" value="ZnF_U1"/>
    <property type="match status" value="3"/>
</dbReference>
<keyword evidence="13" id="KW-1185">Reference proteome</keyword>
<dbReference type="Gene3D" id="3.40.50.300">
    <property type="entry name" value="P-loop containing nucleotide triphosphate hydrolases"/>
    <property type="match status" value="2"/>
</dbReference>
<evidence type="ECO:0000256" key="8">
    <source>
        <dbReference type="ARBA" id="ARBA00022840"/>
    </source>
</evidence>
<protein>
    <recommendedName>
        <fullName evidence="3">RNA helicase</fullName>
        <ecNumber evidence="3">3.6.4.13</ecNumber>
    </recommendedName>
</protein>
<dbReference type="SUPFAM" id="SSF52540">
    <property type="entry name" value="P-loop containing nucleoside triphosphate hydrolases"/>
    <property type="match status" value="1"/>
</dbReference>
<feature type="domain" description="U1-type" evidence="11">
    <location>
        <begin position="67"/>
        <end position="98"/>
    </location>
</feature>
<keyword evidence="8" id="KW-0067">ATP-binding</keyword>
<feature type="domain" description="U1-type" evidence="11">
    <location>
        <begin position="115"/>
        <end position="148"/>
    </location>
</feature>
<sequence>MTQTQPLFAYCPQSLYGTGCADTSCTLAHDAKYCQLCGIICDPASSYDDHLNSTRHKKSLERPSWVHCPICDISVTTTAGVWEVHIAGRPHRQHSIRKGIKPDSVQPIPPPPDAPRLKRCDACNIVLDFVAWGSHLAGRKHKIQEQHAAYKAAFARASQDREGVTVSHAENGLDFGIVALPAAKKGVQSELLVSTDNDASVTLVSADVIPAGRASSKNRKRTPFGVDMARVRLARGQSVHLPVRFQTETRGRFDAQVAITFQGANQKPFIIIRRLHVVVGDAADHDALKPVTPYVRNRRVPWRKDLPTVSGERPPSLIAAQYIKKLPKARIPANLVEALRSGTPEEIETRIQENYFSGPLQLTSHATFFANLLWIEEDRMVEDLRRYDMADVAFSKDGRLYSLQVPGLAEKRPSVMIGDAIKVQAADGSDERTYEGFVHDVYMETIRVSFHGSFKGVGRRYNVSFQLNRIPLRRQHQALNSSLPNPQRFLFPIPGHEGLERALEPNEQAITLFNPLIGTNPAQLLAVKSILQLRPKSAPFDLWGPPGTGKTETDVEAIRQILHRDKDAKVLACAPSNSAADIIALRLSPALTPEEMFRCNAASRDPRTVPEALVPYSLHMTSHYGLPPLETLSKYRVVVTTCGNASFAYNVGMARGHFAYIFIDEAGQATEPEVLTAINTMASDDTRIVLSGDPKQLGPIIRSSIAREHGLGVSYMERLMERPVYDAQTGRGRSWVKLLQNYRSHEAILRYPNEKFYDNELEVCGDPRAINSFLGSSQLVSPKFPVVFHSLAGHNDRESTSPSYFNIDEASEVKTYVQALLADRQHPIQAKDIGVITPYHAQVRKIRKLLQEADIPDVDVGSVEIFQGQERRAIIISTVRSSADLLAYDAKFTLGFVSNPRRFNVAITRAKALLIVIGDAAILSLDPVWRGFMNHVYLGGGWRGDPPTWDVSAPVRDDADYVDELQEALAAEMSVLMSRLSLEGEDLEGDANVDRPFQETD</sequence>
<dbReference type="GO" id="GO:0016787">
    <property type="term" value="F:hydrolase activity"/>
    <property type="evidence" value="ECO:0007669"/>
    <property type="project" value="UniProtKB-KW"/>
</dbReference>
<dbReference type="GO" id="GO:0031047">
    <property type="term" value="P:regulatory ncRNA-mediated gene silencing"/>
    <property type="evidence" value="ECO:0007669"/>
    <property type="project" value="UniProtKB-KW"/>
</dbReference>
<keyword evidence="7" id="KW-0347">Helicase</keyword>
<evidence type="ECO:0000256" key="10">
    <source>
        <dbReference type="ARBA" id="ARBA00047984"/>
    </source>
</evidence>
<dbReference type="InterPro" id="IPR013087">
    <property type="entry name" value="Znf_C2H2_type"/>
</dbReference>
<dbReference type="InterPro" id="IPR041677">
    <property type="entry name" value="DNA2/NAM7_AAA_11"/>
</dbReference>
<dbReference type="Proteomes" id="UP000230002">
    <property type="component" value="Unassembled WGS sequence"/>
</dbReference>
<evidence type="ECO:0000259" key="11">
    <source>
        <dbReference type="SMART" id="SM00451"/>
    </source>
</evidence>
<dbReference type="InterPro" id="IPR036236">
    <property type="entry name" value="Znf_C2H2_sf"/>
</dbReference>
<dbReference type="CDD" id="cd18808">
    <property type="entry name" value="SF1_C_Upf1"/>
    <property type="match status" value="1"/>
</dbReference>
<dbReference type="GO" id="GO:0003723">
    <property type="term" value="F:RNA binding"/>
    <property type="evidence" value="ECO:0007669"/>
    <property type="project" value="InterPro"/>
</dbReference>
<dbReference type="Pfam" id="PF13087">
    <property type="entry name" value="AAA_12"/>
    <property type="match status" value="1"/>
</dbReference>
<dbReference type="AlphaFoldDB" id="A0A2G8S2N6"/>
<keyword evidence="9" id="KW-0943">RNA-mediated gene silencing</keyword>
<dbReference type="OrthoDB" id="6513042at2759"/>
<dbReference type="EC" id="3.6.4.13" evidence="3"/>
<evidence type="ECO:0000256" key="1">
    <source>
        <dbReference type="ARBA" id="ARBA00004496"/>
    </source>
</evidence>
<evidence type="ECO:0000256" key="5">
    <source>
        <dbReference type="ARBA" id="ARBA00022741"/>
    </source>
</evidence>
<reference evidence="12 13" key="1">
    <citation type="journal article" date="2015" name="Sci. Rep.">
        <title>Chromosome-level genome map provides insights into diverse defense mechanisms in the medicinal fungus Ganoderma sinense.</title>
        <authorList>
            <person name="Zhu Y."/>
            <person name="Xu J."/>
            <person name="Sun C."/>
            <person name="Zhou S."/>
            <person name="Xu H."/>
            <person name="Nelson D.R."/>
            <person name="Qian J."/>
            <person name="Song J."/>
            <person name="Luo H."/>
            <person name="Xiang L."/>
            <person name="Li Y."/>
            <person name="Xu Z."/>
            <person name="Ji A."/>
            <person name="Wang L."/>
            <person name="Lu S."/>
            <person name="Hayward A."/>
            <person name="Sun W."/>
            <person name="Li X."/>
            <person name="Schwartz D.C."/>
            <person name="Wang Y."/>
            <person name="Chen S."/>
        </authorList>
    </citation>
    <scope>NUCLEOTIDE SEQUENCE [LARGE SCALE GENOMIC DNA]</scope>
    <source>
        <strain evidence="12 13">ZZ0214-1</strain>
    </source>
</reference>
<dbReference type="PANTHER" id="PTHR45418:SF1">
    <property type="entry name" value="CANCER_TESTIS ANTIGEN 55"/>
    <property type="match status" value="1"/>
</dbReference>
<proteinExistence type="inferred from homology"/>
<dbReference type="GO" id="GO:0008270">
    <property type="term" value="F:zinc ion binding"/>
    <property type="evidence" value="ECO:0007669"/>
    <property type="project" value="InterPro"/>
</dbReference>
<comment type="catalytic activity">
    <reaction evidence="10">
        <text>ATP + H2O = ADP + phosphate + H(+)</text>
        <dbReference type="Rhea" id="RHEA:13065"/>
        <dbReference type="ChEBI" id="CHEBI:15377"/>
        <dbReference type="ChEBI" id="CHEBI:15378"/>
        <dbReference type="ChEBI" id="CHEBI:30616"/>
        <dbReference type="ChEBI" id="CHEBI:43474"/>
        <dbReference type="ChEBI" id="CHEBI:456216"/>
        <dbReference type="EC" id="3.6.4.13"/>
    </reaction>
</comment>
<comment type="caution">
    <text evidence="12">The sequence shown here is derived from an EMBL/GenBank/DDBJ whole genome shotgun (WGS) entry which is preliminary data.</text>
</comment>
<dbReference type="InterPro" id="IPR047187">
    <property type="entry name" value="SF1_C_Upf1"/>
</dbReference>
<dbReference type="GO" id="GO:0005737">
    <property type="term" value="C:cytoplasm"/>
    <property type="evidence" value="ECO:0007669"/>
    <property type="project" value="UniProtKB-SubCell"/>
</dbReference>
<dbReference type="InterPro" id="IPR049080">
    <property type="entry name" value="MOV-10-like_beta-barrel"/>
</dbReference>
<dbReference type="SUPFAM" id="SSF57667">
    <property type="entry name" value="beta-beta-alpha zinc fingers"/>
    <property type="match status" value="1"/>
</dbReference>
<dbReference type="GO" id="GO:0032574">
    <property type="term" value="F:5'-3' RNA helicase activity"/>
    <property type="evidence" value="ECO:0007669"/>
    <property type="project" value="InterPro"/>
</dbReference>
<keyword evidence="4" id="KW-0963">Cytoplasm</keyword>
<comment type="similarity">
    <text evidence="2">Belongs to the DNA2/NAM7 helicase family. SDE3 subfamily.</text>
</comment>
<dbReference type="Pfam" id="PF12874">
    <property type="entry name" value="zf-met"/>
    <property type="match status" value="1"/>
</dbReference>
<feature type="domain" description="U1-type" evidence="11">
    <location>
        <begin position="29"/>
        <end position="63"/>
    </location>
</feature>
<evidence type="ECO:0000256" key="7">
    <source>
        <dbReference type="ARBA" id="ARBA00022806"/>
    </source>
</evidence>
<dbReference type="GO" id="GO:0005524">
    <property type="term" value="F:ATP binding"/>
    <property type="evidence" value="ECO:0007669"/>
    <property type="project" value="UniProtKB-KW"/>
</dbReference>
<evidence type="ECO:0000313" key="13">
    <source>
        <dbReference type="Proteomes" id="UP000230002"/>
    </source>
</evidence>
<dbReference type="STRING" id="1077348.A0A2G8S2N6"/>
<evidence type="ECO:0000256" key="9">
    <source>
        <dbReference type="ARBA" id="ARBA00023158"/>
    </source>
</evidence>
<dbReference type="InterPro" id="IPR041679">
    <property type="entry name" value="DNA2/NAM7-like_C"/>
</dbReference>
<dbReference type="InterPro" id="IPR026122">
    <property type="entry name" value="MOV-10/SDE3_DEXXQ/H-box"/>
</dbReference>
<evidence type="ECO:0000313" key="12">
    <source>
        <dbReference type="EMBL" id="PIL27808.1"/>
    </source>
</evidence>
<keyword evidence="6" id="KW-0378">Hydrolase</keyword>
<evidence type="ECO:0000256" key="2">
    <source>
        <dbReference type="ARBA" id="ARBA00005601"/>
    </source>
</evidence>
<dbReference type="InterPro" id="IPR003604">
    <property type="entry name" value="Matrin/U1-like-C_Znf_C2H2"/>
</dbReference>
<evidence type="ECO:0000256" key="6">
    <source>
        <dbReference type="ARBA" id="ARBA00022801"/>
    </source>
</evidence>
<comment type="subcellular location">
    <subcellularLocation>
        <location evidence="1">Cytoplasm</location>
    </subcellularLocation>
</comment>
<dbReference type="Pfam" id="PF21634">
    <property type="entry name" value="MOV-10_beta-barrel"/>
    <property type="match status" value="1"/>
</dbReference>
<evidence type="ECO:0000256" key="3">
    <source>
        <dbReference type="ARBA" id="ARBA00012552"/>
    </source>
</evidence>